<sequence>MIKTFRFALLACGLVGGALTATAAPAVPVRVATVELAPHAEERAIPGRVEAIRAVDIRARTEG</sequence>
<name>A0A2X3F788_KLEPN</name>
<evidence type="ECO:0000313" key="4">
    <source>
        <dbReference type="EMBL" id="STT92155.1"/>
    </source>
</evidence>
<feature type="chain" id="PRO_5036058478" evidence="1">
    <location>
        <begin position="24"/>
        <end position="63"/>
    </location>
</feature>
<organism evidence="2 5">
    <name type="scientific">Klebsiella pneumoniae</name>
    <dbReference type="NCBI Taxonomy" id="573"/>
    <lineage>
        <taxon>Bacteria</taxon>
        <taxon>Pseudomonadati</taxon>
        <taxon>Pseudomonadota</taxon>
        <taxon>Gammaproteobacteria</taxon>
        <taxon>Enterobacterales</taxon>
        <taxon>Enterobacteriaceae</taxon>
        <taxon>Klebsiella/Raoultella group</taxon>
        <taxon>Klebsiella</taxon>
        <taxon>Klebsiella pneumoniae complex</taxon>
    </lineage>
</organism>
<evidence type="ECO:0000313" key="7">
    <source>
        <dbReference type="Proteomes" id="UP000254799"/>
    </source>
</evidence>
<reference evidence="5 6" key="1">
    <citation type="submission" date="2018-06" db="EMBL/GenBank/DDBJ databases">
        <authorList>
            <consortium name="Pathogen Informatics"/>
            <person name="Doyle S."/>
        </authorList>
    </citation>
    <scope>NUCLEOTIDE SEQUENCE [LARGE SCALE GENOMIC DNA]</scope>
    <source>
        <strain evidence="2 5">NCTC13465</strain>
        <strain evidence="4 6">NCTC5052</strain>
        <strain evidence="3 7">NCTC8849</strain>
    </source>
</reference>
<feature type="signal peptide" evidence="1">
    <location>
        <begin position="1"/>
        <end position="23"/>
    </location>
</feature>
<accession>A0A2X3F788</accession>
<dbReference type="EMBL" id="UAWQ01000007">
    <property type="protein sequence ID" value="SQC41875.1"/>
    <property type="molecule type" value="Genomic_DNA"/>
</dbReference>
<evidence type="ECO:0000256" key="1">
    <source>
        <dbReference type="SAM" id="SignalP"/>
    </source>
</evidence>
<dbReference type="Proteomes" id="UP000254103">
    <property type="component" value="Unassembled WGS sequence"/>
</dbReference>
<dbReference type="Proteomes" id="UP000251721">
    <property type="component" value="Unassembled WGS sequence"/>
</dbReference>
<protein>
    <submittedName>
        <fullName evidence="2">RND efflux membrane fusion protein</fullName>
    </submittedName>
</protein>
<dbReference type="EMBL" id="UGLC01000002">
    <property type="protein sequence ID" value="STT53148.1"/>
    <property type="molecule type" value="Genomic_DNA"/>
</dbReference>
<dbReference type="Proteomes" id="UP000254799">
    <property type="component" value="Unassembled WGS sequence"/>
</dbReference>
<evidence type="ECO:0000313" key="2">
    <source>
        <dbReference type="EMBL" id="SQC41875.1"/>
    </source>
</evidence>
<keyword evidence="1" id="KW-0732">Signal</keyword>
<proteinExistence type="predicted"/>
<evidence type="ECO:0000313" key="5">
    <source>
        <dbReference type="Proteomes" id="UP000251721"/>
    </source>
</evidence>
<evidence type="ECO:0000313" key="3">
    <source>
        <dbReference type="EMBL" id="STT53148.1"/>
    </source>
</evidence>
<dbReference type="AlphaFoldDB" id="A0A2X3F788"/>
<gene>
    <name evidence="2" type="ORF">NCTC13465_01136</name>
    <name evidence="4" type="ORF">NCTC5052_00514</name>
    <name evidence="3" type="ORF">NCTC8849_01701</name>
</gene>
<dbReference type="EMBL" id="UGLJ01000002">
    <property type="protein sequence ID" value="STT92155.1"/>
    <property type="molecule type" value="Genomic_DNA"/>
</dbReference>
<evidence type="ECO:0000313" key="6">
    <source>
        <dbReference type="Proteomes" id="UP000254103"/>
    </source>
</evidence>